<dbReference type="EMBL" id="NILC01000009">
    <property type="protein sequence ID" value="TWL32155.1"/>
    <property type="molecule type" value="Genomic_DNA"/>
</dbReference>
<reference evidence="2 3" key="1">
    <citation type="submission" date="2019-06" db="EMBL/GenBank/DDBJ databases">
        <title>Genome sequence analysis of &gt;100 Bacillus licheniformis strains suggests intrinsic resistance to this species.</title>
        <authorList>
            <person name="Wels M."/>
            <person name="Siezen R.J."/>
            <person name="Johansen E."/>
            <person name="Stuer-Lauridsen B."/>
            <person name="Bjerre K."/>
            <person name="Nielsen B.K.K."/>
        </authorList>
    </citation>
    <scope>NUCLEOTIDE SEQUENCE [LARGE SCALE GENOMIC DNA]</scope>
    <source>
        <strain evidence="2 3">BAC-16736</strain>
    </source>
</reference>
<accession>A0A8B5YGU1</accession>
<evidence type="ECO:0000313" key="3">
    <source>
        <dbReference type="Proteomes" id="UP000435910"/>
    </source>
</evidence>
<name>A0A8B5YGU1_BACLI</name>
<protein>
    <submittedName>
        <fullName evidence="2">Uncharacterized protein</fullName>
    </submittedName>
</protein>
<feature type="transmembrane region" description="Helical" evidence="1">
    <location>
        <begin position="6"/>
        <end position="23"/>
    </location>
</feature>
<evidence type="ECO:0000313" key="2">
    <source>
        <dbReference type="EMBL" id="TWL32155.1"/>
    </source>
</evidence>
<keyword evidence="1" id="KW-0472">Membrane</keyword>
<keyword evidence="1" id="KW-1133">Transmembrane helix</keyword>
<comment type="caution">
    <text evidence="2">The sequence shown here is derived from an EMBL/GenBank/DDBJ whole genome shotgun (WGS) entry which is preliminary data.</text>
</comment>
<sequence length="39" mass="4378">MNIFYIKGHFFTIILFISIVISYQDVDEESASSPVAPGK</sequence>
<gene>
    <name evidence="2" type="ORF">CHCC16736_2543</name>
</gene>
<evidence type="ECO:0000256" key="1">
    <source>
        <dbReference type="SAM" id="Phobius"/>
    </source>
</evidence>
<keyword evidence="1" id="KW-0812">Transmembrane</keyword>
<dbReference type="Proteomes" id="UP000435910">
    <property type="component" value="Unassembled WGS sequence"/>
</dbReference>
<proteinExistence type="predicted"/>
<organism evidence="2 3">
    <name type="scientific">Bacillus licheniformis</name>
    <dbReference type="NCBI Taxonomy" id="1402"/>
    <lineage>
        <taxon>Bacteria</taxon>
        <taxon>Bacillati</taxon>
        <taxon>Bacillota</taxon>
        <taxon>Bacilli</taxon>
        <taxon>Bacillales</taxon>
        <taxon>Bacillaceae</taxon>
        <taxon>Bacillus</taxon>
    </lineage>
</organism>
<dbReference type="AlphaFoldDB" id="A0A8B5YGU1"/>